<sequence>MSLQPQKTSGWPREGQQHQRTSSSASLDDSSSDVVIVSHNASPNASTAPSSLSYTVELFENERWFPLSGWCPKRLPSDRPHFSSKDGKTALDPLKWTMPHGYEWIGDWTIDKEHAKGNDAEGWRYGFAWGTHFQPTMTGSTFVRRRRWMRTMIRPPTTTTMTTTLANGEEATKQATWDSQTNRAVATTADNTTPAAATAGGIVPPGDVPVSSQPHAQNKRATSSRRSDEGPLSSAAAPMPLSSSQSATPSAVVVATAPPAAAATTADIYEEEEWDAEPSVATSASMRYFAERQATSSVIGGNRTRSDVQTHTDDAAPTQHQRDFFFCVKPLAVSLAVIVLGVMPKRIRTRRHQHSNISERMKTTMQLRGVVLLAPDDVKDERDDPQQQVVTGTWEEATTPPPAAAAAEASKPQRNPFAPDDDEDAAFYGIAAGGATQAKVTYAPVAFGAASAIQVYPSGSGAAPAPAEPQQQHDNNALSFQRTLTEIVEDVDRSDAQDQQVWEDQQQQQGQGYGGSFAGNSPFLPRKHNNAVSFGGGALSAATTTTTSEPQHDEEDAFANMLMHFVSKAKDGE</sequence>
<name>A0A0S4JMB3_BODSA</name>
<dbReference type="EMBL" id="CYKH01001939">
    <property type="protein sequence ID" value="CUG91539.1"/>
    <property type="molecule type" value="Genomic_DNA"/>
</dbReference>
<feature type="region of interest" description="Disordered" evidence="5">
    <location>
        <begin position="155"/>
        <end position="180"/>
    </location>
</feature>
<comment type="subcellular location">
    <subcellularLocation>
        <location evidence="1">Endomembrane system</location>
        <topology evidence="1">Multi-pass membrane protein</topology>
    </subcellularLocation>
</comment>
<feature type="domain" description="Peroxin/Ferlin" evidence="6">
    <location>
        <begin position="51"/>
        <end position="111"/>
    </location>
</feature>
<evidence type="ECO:0000259" key="6">
    <source>
        <dbReference type="SMART" id="SM00693"/>
    </source>
</evidence>
<dbReference type="Proteomes" id="UP000051952">
    <property type="component" value="Unassembled WGS sequence"/>
</dbReference>
<dbReference type="SMART" id="SM00693">
    <property type="entry name" value="DysFN"/>
    <property type="match status" value="1"/>
</dbReference>
<feature type="region of interest" description="Disordered" evidence="5">
    <location>
        <begin position="380"/>
        <end position="422"/>
    </location>
</feature>
<dbReference type="GO" id="GO:0007031">
    <property type="term" value="P:peroxisome organization"/>
    <property type="evidence" value="ECO:0007669"/>
    <property type="project" value="TreeGrafter"/>
</dbReference>
<proteinExistence type="predicted"/>
<organism evidence="7 8">
    <name type="scientific">Bodo saltans</name>
    <name type="common">Flagellated protozoan</name>
    <dbReference type="NCBI Taxonomy" id="75058"/>
    <lineage>
        <taxon>Eukaryota</taxon>
        <taxon>Discoba</taxon>
        <taxon>Euglenozoa</taxon>
        <taxon>Kinetoplastea</taxon>
        <taxon>Metakinetoplastina</taxon>
        <taxon>Eubodonida</taxon>
        <taxon>Bodonidae</taxon>
        <taxon>Bodo</taxon>
    </lineage>
</organism>
<keyword evidence="3" id="KW-1133">Transmembrane helix</keyword>
<feature type="compositionally biased region" description="Basic and acidic residues" evidence="5">
    <location>
        <begin position="304"/>
        <end position="314"/>
    </location>
</feature>
<accession>A0A0S4JMB3</accession>
<dbReference type="InterPro" id="IPR010482">
    <property type="entry name" value="TECPR1-like_DysF"/>
</dbReference>
<evidence type="ECO:0000313" key="8">
    <source>
        <dbReference type="Proteomes" id="UP000051952"/>
    </source>
</evidence>
<feature type="compositionally biased region" description="Low complexity" evidence="5">
    <location>
        <begin position="497"/>
        <end position="510"/>
    </location>
</feature>
<evidence type="ECO:0000256" key="3">
    <source>
        <dbReference type="ARBA" id="ARBA00022989"/>
    </source>
</evidence>
<keyword evidence="4" id="KW-0472">Membrane</keyword>
<dbReference type="AlphaFoldDB" id="A0A0S4JMB3"/>
<dbReference type="PANTHER" id="PTHR31679:SF2">
    <property type="entry name" value="PEROXISOMAL MEMBRANE PROTEIN PEX30-RELATED"/>
    <property type="match status" value="1"/>
</dbReference>
<evidence type="ECO:0000256" key="5">
    <source>
        <dbReference type="SAM" id="MobiDB-lite"/>
    </source>
</evidence>
<gene>
    <name evidence="7" type="ORF">BSAL_32585</name>
</gene>
<feature type="region of interest" description="Disordered" evidence="5">
    <location>
        <begin position="1"/>
        <end position="31"/>
    </location>
</feature>
<feature type="region of interest" description="Disordered" evidence="5">
    <location>
        <begin position="296"/>
        <end position="316"/>
    </location>
</feature>
<dbReference type="Pfam" id="PF06398">
    <property type="entry name" value="Pex24p"/>
    <property type="match status" value="1"/>
</dbReference>
<feature type="compositionally biased region" description="Polar residues" evidence="5">
    <location>
        <begin position="210"/>
        <end position="221"/>
    </location>
</feature>
<dbReference type="GO" id="GO:0005778">
    <property type="term" value="C:peroxisomal membrane"/>
    <property type="evidence" value="ECO:0007669"/>
    <property type="project" value="TreeGrafter"/>
</dbReference>
<feature type="compositionally biased region" description="Low complexity" evidence="5">
    <location>
        <begin position="22"/>
        <end position="31"/>
    </location>
</feature>
<dbReference type="PANTHER" id="PTHR31679">
    <property type="entry name" value="PEROXISOMAL MEMBRANE PROTEIN PEX30-RELATED"/>
    <property type="match status" value="1"/>
</dbReference>
<feature type="compositionally biased region" description="Low complexity" evidence="5">
    <location>
        <begin position="155"/>
        <end position="164"/>
    </location>
</feature>
<dbReference type="VEuPathDB" id="TriTrypDB:BSAL_32585"/>
<dbReference type="OrthoDB" id="72441at2759"/>
<keyword evidence="2" id="KW-0812">Transmembrane</keyword>
<feature type="region of interest" description="Disordered" evidence="5">
    <location>
        <begin position="491"/>
        <end position="557"/>
    </location>
</feature>
<feature type="region of interest" description="Disordered" evidence="5">
    <location>
        <begin position="193"/>
        <end position="245"/>
    </location>
</feature>
<evidence type="ECO:0000256" key="2">
    <source>
        <dbReference type="ARBA" id="ARBA00022692"/>
    </source>
</evidence>
<evidence type="ECO:0000256" key="1">
    <source>
        <dbReference type="ARBA" id="ARBA00004127"/>
    </source>
</evidence>
<protein>
    <submittedName>
        <fullName evidence="7">Membrane-associated protein, putative</fullName>
    </submittedName>
</protein>
<feature type="compositionally biased region" description="Low complexity" evidence="5">
    <location>
        <begin position="539"/>
        <end position="548"/>
    </location>
</feature>
<dbReference type="GO" id="GO:0012505">
    <property type="term" value="C:endomembrane system"/>
    <property type="evidence" value="ECO:0007669"/>
    <property type="project" value="UniProtKB-SubCell"/>
</dbReference>
<evidence type="ECO:0000313" key="7">
    <source>
        <dbReference type="EMBL" id="CUG91539.1"/>
    </source>
</evidence>
<dbReference type="InterPro" id="IPR006614">
    <property type="entry name" value="Peroxin/Ferlin"/>
</dbReference>
<evidence type="ECO:0000256" key="4">
    <source>
        <dbReference type="ARBA" id="ARBA00023136"/>
    </source>
</evidence>
<keyword evidence="8" id="KW-1185">Reference proteome</keyword>
<reference evidence="8" key="1">
    <citation type="submission" date="2015-09" db="EMBL/GenBank/DDBJ databases">
        <authorList>
            <consortium name="Pathogen Informatics"/>
        </authorList>
    </citation>
    <scope>NUCLEOTIDE SEQUENCE [LARGE SCALE GENOMIC DNA]</scope>
    <source>
        <strain evidence="8">Lake Konstanz</strain>
    </source>
</reference>
<dbReference type="InterPro" id="IPR052646">
    <property type="entry name" value="Peroxisomal_PEX28-32"/>
</dbReference>
<feature type="compositionally biased region" description="Low complexity" evidence="5">
    <location>
        <begin position="231"/>
        <end position="245"/>
    </location>
</feature>